<gene>
    <name evidence="10" type="ORF">L2A60_14820</name>
</gene>
<dbReference type="Proteomes" id="UP001521209">
    <property type="component" value="Unassembled WGS sequence"/>
</dbReference>
<evidence type="ECO:0000313" key="11">
    <source>
        <dbReference type="Proteomes" id="UP001521209"/>
    </source>
</evidence>
<dbReference type="Pfam" id="PF02321">
    <property type="entry name" value="OEP"/>
    <property type="match status" value="2"/>
</dbReference>
<accession>A0ABS9E1Z3</accession>
<evidence type="ECO:0000256" key="3">
    <source>
        <dbReference type="ARBA" id="ARBA00022448"/>
    </source>
</evidence>
<keyword evidence="11" id="KW-1185">Reference proteome</keyword>
<sequence>MRFLLVCIALVAMLPNVARASTLWQVWRAARTNDPAFLAAGAKLRATATDRPAALAALLPHVALAAGAGPQNQYAAGPEFYGTGFEPITEFQRIGVSTWQATLTQTLFDWGSVKSYQAAGFRVQAAAATYQATLEALTVKVATDYVAVLAANADLAALRGAERGFGKQYHDAEARYRAGMAGVIGADEARAALESLRAQVVQAQTTLIAARETLAALTGNPAIDANGSLPEALPLPKLGGIGAWIDRARSGNPTLAAANLTARGDAELVSAAQGSYLPNVSLQLQHTHIAQGGHAAYAFLGQSITGPGNLLQQGNSATVQLNWHVFSGGATVAATDRARALRDEAHDNAATAQLTVIRTIRTDYFALTLDRSRLDAARSAALVAAKAVRAASDGVRAGLISESDLIADRQQLLSADLALHAAIVSAIGHELGLAQAEGSATPALVHSLSTTIAPTHNPKEAKP</sequence>
<dbReference type="PANTHER" id="PTHR30026">
    <property type="entry name" value="OUTER MEMBRANE PROTEIN TOLC"/>
    <property type="match status" value="1"/>
</dbReference>
<keyword evidence="3" id="KW-0813">Transport</keyword>
<keyword evidence="4" id="KW-1134">Transmembrane beta strand</keyword>
<keyword evidence="5" id="KW-0812">Transmembrane</keyword>
<evidence type="ECO:0000256" key="5">
    <source>
        <dbReference type="ARBA" id="ARBA00022692"/>
    </source>
</evidence>
<dbReference type="Gene3D" id="1.20.1600.10">
    <property type="entry name" value="Outer membrane efflux proteins (OEP)"/>
    <property type="match status" value="1"/>
</dbReference>
<dbReference type="PANTHER" id="PTHR30026:SF20">
    <property type="entry name" value="OUTER MEMBRANE PROTEIN TOLC"/>
    <property type="match status" value="1"/>
</dbReference>
<evidence type="ECO:0000256" key="9">
    <source>
        <dbReference type="SAM" id="SignalP"/>
    </source>
</evidence>
<proteinExistence type="inferred from homology"/>
<reference evidence="10 11" key="1">
    <citation type="submission" date="2022-01" db="EMBL/GenBank/DDBJ databases">
        <authorList>
            <person name="Won M."/>
            <person name="Kim S.-J."/>
            <person name="Kwon S.-W."/>
        </authorList>
    </citation>
    <scope>NUCLEOTIDE SEQUENCE [LARGE SCALE GENOMIC DNA]</scope>
    <source>
        <strain evidence="10 11">KCTC 23505</strain>
    </source>
</reference>
<organism evidence="10 11">
    <name type="scientific">Acidiphilium iwatense</name>
    <dbReference type="NCBI Taxonomy" id="768198"/>
    <lineage>
        <taxon>Bacteria</taxon>
        <taxon>Pseudomonadati</taxon>
        <taxon>Pseudomonadota</taxon>
        <taxon>Alphaproteobacteria</taxon>
        <taxon>Acetobacterales</taxon>
        <taxon>Acidocellaceae</taxon>
        <taxon>Acidiphilium</taxon>
    </lineage>
</organism>
<evidence type="ECO:0000256" key="8">
    <source>
        <dbReference type="SAM" id="Coils"/>
    </source>
</evidence>
<feature type="coiled-coil region" evidence="8">
    <location>
        <begin position="186"/>
        <end position="213"/>
    </location>
</feature>
<comment type="subcellular location">
    <subcellularLocation>
        <location evidence="1">Cell outer membrane</location>
    </subcellularLocation>
</comment>
<evidence type="ECO:0000256" key="1">
    <source>
        <dbReference type="ARBA" id="ARBA00004442"/>
    </source>
</evidence>
<dbReference type="RefSeq" id="WP_235705245.1">
    <property type="nucleotide sequence ID" value="NZ_JAKGBZ010000034.1"/>
</dbReference>
<evidence type="ECO:0000313" key="10">
    <source>
        <dbReference type="EMBL" id="MCF3947951.1"/>
    </source>
</evidence>
<keyword evidence="7" id="KW-0998">Cell outer membrane</keyword>
<protein>
    <submittedName>
        <fullName evidence="10">TolC family protein</fullName>
    </submittedName>
</protein>
<keyword evidence="6" id="KW-0472">Membrane</keyword>
<keyword evidence="9" id="KW-0732">Signal</keyword>
<dbReference type="SUPFAM" id="SSF56954">
    <property type="entry name" value="Outer membrane efflux proteins (OEP)"/>
    <property type="match status" value="1"/>
</dbReference>
<comment type="similarity">
    <text evidence="2">Belongs to the outer membrane factor (OMF) (TC 1.B.17) family.</text>
</comment>
<evidence type="ECO:0000256" key="2">
    <source>
        <dbReference type="ARBA" id="ARBA00007613"/>
    </source>
</evidence>
<dbReference type="InterPro" id="IPR003423">
    <property type="entry name" value="OMP_efflux"/>
</dbReference>
<feature type="signal peptide" evidence="9">
    <location>
        <begin position="1"/>
        <end position="20"/>
    </location>
</feature>
<feature type="chain" id="PRO_5045877124" evidence="9">
    <location>
        <begin position="21"/>
        <end position="463"/>
    </location>
</feature>
<keyword evidence="8" id="KW-0175">Coiled coil</keyword>
<dbReference type="InterPro" id="IPR051906">
    <property type="entry name" value="TolC-like"/>
</dbReference>
<evidence type="ECO:0000256" key="7">
    <source>
        <dbReference type="ARBA" id="ARBA00023237"/>
    </source>
</evidence>
<dbReference type="EMBL" id="JAKGBZ010000034">
    <property type="protein sequence ID" value="MCF3947951.1"/>
    <property type="molecule type" value="Genomic_DNA"/>
</dbReference>
<name>A0ABS9E1Z3_9PROT</name>
<comment type="caution">
    <text evidence="10">The sequence shown here is derived from an EMBL/GenBank/DDBJ whole genome shotgun (WGS) entry which is preliminary data.</text>
</comment>
<evidence type="ECO:0000256" key="4">
    <source>
        <dbReference type="ARBA" id="ARBA00022452"/>
    </source>
</evidence>
<evidence type="ECO:0000256" key="6">
    <source>
        <dbReference type="ARBA" id="ARBA00023136"/>
    </source>
</evidence>